<protein>
    <recommendedName>
        <fullName evidence="3">Lipoprotein</fullName>
    </recommendedName>
</protein>
<keyword evidence="2" id="KW-1185">Reference proteome</keyword>
<name>A0A1B7JQE2_9ENTR</name>
<gene>
    <name evidence="1" type="ORF">M989_03296</name>
</gene>
<dbReference type="PROSITE" id="PS51257">
    <property type="entry name" value="PROKAR_LIPOPROTEIN"/>
    <property type="match status" value="1"/>
</dbReference>
<dbReference type="AlphaFoldDB" id="A0A1B7JQE2"/>
<dbReference type="Proteomes" id="UP000078386">
    <property type="component" value="Unassembled WGS sequence"/>
</dbReference>
<dbReference type="RefSeq" id="WP_064547021.1">
    <property type="nucleotide sequence ID" value="NZ_LXEU01000066.1"/>
</dbReference>
<organism evidence="1 2">
    <name type="scientific">Kluyvera georgiana ATCC 51603</name>
    <dbReference type="NCBI Taxonomy" id="1354264"/>
    <lineage>
        <taxon>Bacteria</taxon>
        <taxon>Pseudomonadati</taxon>
        <taxon>Pseudomonadota</taxon>
        <taxon>Gammaproteobacteria</taxon>
        <taxon>Enterobacterales</taxon>
        <taxon>Enterobacteriaceae</taxon>
        <taxon>Kluyvera</taxon>
    </lineage>
</organism>
<evidence type="ECO:0000313" key="1">
    <source>
        <dbReference type="EMBL" id="OAT50131.1"/>
    </source>
</evidence>
<reference evidence="1 2" key="1">
    <citation type="submission" date="2016-04" db="EMBL/GenBank/DDBJ databases">
        <title>ATOL: Assembling a taxonomically balanced genome-scale reconstruction of the evolutionary history of the Enterobacteriaceae.</title>
        <authorList>
            <person name="Plunkett G.III."/>
            <person name="Neeno-Eckwall E.C."/>
            <person name="Glasner J.D."/>
            <person name="Perna N.T."/>
        </authorList>
    </citation>
    <scope>NUCLEOTIDE SEQUENCE [LARGE SCALE GENOMIC DNA]</scope>
    <source>
        <strain evidence="1 2">ATCC 51603</strain>
    </source>
</reference>
<dbReference type="EMBL" id="LXEU01000066">
    <property type="protein sequence ID" value="OAT50131.1"/>
    <property type="molecule type" value="Genomic_DNA"/>
</dbReference>
<evidence type="ECO:0000313" key="2">
    <source>
        <dbReference type="Proteomes" id="UP000078386"/>
    </source>
</evidence>
<accession>A0A1B7JQE2</accession>
<evidence type="ECO:0008006" key="3">
    <source>
        <dbReference type="Google" id="ProtNLM"/>
    </source>
</evidence>
<sequence length="65" mass="7558">MKKILALTSLFAVSVVLTGCDADRDHKERCTELQHEGAEAMKENGEHQLAEIRKEWDRLQCKLFW</sequence>
<comment type="caution">
    <text evidence="1">The sequence shown here is derived from an EMBL/GenBank/DDBJ whole genome shotgun (WGS) entry which is preliminary data.</text>
</comment>
<proteinExistence type="predicted"/>
<dbReference type="PATRIC" id="fig|1354264.4.peg.3432"/>